<evidence type="ECO:0008006" key="4">
    <source>
        <dbReference type="Google" id="ProtNLM"/>
    </source>
</evidence>
<dbReference type="Pfam" id="PF02519">
    <property type="entry name" value="Auxin_inducible"/>
    <property type="match status" value="1"/>
</dbReference>
<dbReference type="Proteomes" id="UP000825729">
    <property type="component" value="Unassembled WGS sequence"/>
</dbReference>
<keyword evidence="3" id="KW-1185">Reference proteome</keyword>
<reference evidence="2 3" key="1">
    <citation type="submission" date="2021-07" db="EMBL/GenBank/DDBJ databases">
        <title>The Aristolochia fimbriata genome: insights into angiosperm evolution, floral development and chemical biosynthesis.</title>
        <authorList>
            <person name="Jiao Y."/>
        </authorList>
    </citation>
    <scope>NUCLEOTIDE SEQUENCE [LARGE SCALE GENOMIC DNA]</scope>
    <source>
        <strain evidence="2">IBCAS-2021</strain>
        <tissue evidence="2">Leaf</tissue>
    </source>
</reference>
<evidence type="ECO:0000256" key="1">
    <source>
        <dbReference type="ARBA" id="ARBA00006974"/>
    </source>
</evidence>
<dbReference type="PANTHER" id="PTHR31374:SF228">
    <property type="entry name" value="SAUR FAMILY PROTEIN"/>
    <property type="match status" value="1"/>
</dbReference>
<gene>
    <name evidence="2" type="ORF">H6P81_011059</name>
</gene>
<dbReference type="GO" id="GO:0009733">
    <property type="term" value="P:response to auxin"/>
    <property type="evidence" value="ECO:0007669"/>
    <property type="project" value="InterPro"/>
</dbReference>
<proteinExistence type="inferred from homology"/>
<dbReference type="InterPro" id="IPR003676">
    <property type="entry name" value="SAUR_fam"/>
</dbReference>
<evidence type="ECO:0000313" key="3">
    <source>
        <dbReference type="Proteomes" id="UP000825729"/>
    </source>
</evidence>
<comment type="caution">
    <text evidence="2">The sequence shown here is derived from an EMBL/GenBank/DDBJ whole genome shotgun (WGS) entry which is preliminary data.</text>
</comment>
<comment type="similarity">
    <text evidence="1">Belongs to the ARG7 family.</text>
</comment>
<evidence type="ECO:0000313" key="2">
    <source>
        <dbReference type="EMBL" id="KAG9451094.1"/>
    </source>
</evidence>
<organism evidence="2 3">
    <name type="scientific">Aristolochia fimbriata</name>
    <name type="common">White veined hardy Dutchman's pipe vine</name>
    <dbReference type="NCBI Taxonomy" id="158543"/>
    <lineage>
        <taxon>Eukaryota</taxon>
        <taxon>Viridiplantae</taxon>
        <taxon>Streptophyta</taxon>
        <taxon>Embryophyta</taxon>
        <taxon>Tracheophyta</taxon>
        <taxon>Spermatophyta</taxon>
        <taxon>Magnoliopsida</taxon>
        <taxon>Magnoliidae</taxon>
        <taxon>Piperales</taxon>
        <taxon>Aristolochiaceae</taxon>
        <taxon>Aristolochia</taxon>
    </lineage>
</organism>
<name>A0AAV7ER70_ARIFI</name>
<dbReference type="EMBL" id="JAINDJ010000004">
    <property type="protein sequence ID" value="KAG9451094.1"/>
    <property type="molecule type" value="Genomic_DNA"/>
</dbReference>
<sequence length="81" mass="9309">MKAKKGWLAVRVGSEEEDEAYQRFMIPISYLHHPQFVNLLEKAREVYGFHSEGPLRLPCSVEEFLGISAGVLFVPLLYKEL</sequence>
<dbReference type="PANTHER" id="PTHR31374">
    <property type="entry name" value="AUXIN-INDUCED PROTEIN-LIKE-RELATED"/>
    <property type="match status" value="1"/>
</dbReference>
<accession>A0AAV7ER70</accession>
<dbReference type="AlphaFoldDB" id="A0AAV7ER70"/>
<protein>
    <recommendedName>
        <fullName evidence="4">Small auxin up regulated protein</fullName>
    </recommendedName>
</protein>